<dbReference type="Pfam" id="PF05231">
    <property type="entry name" value="MASE1"/>
    <property type="match status" value="1"/>
</dbReference>
<dbReference type="SMART" id="SM00387">
    <property type="entry name" value="HATPase_c"/>
    <property type="match status" value="1"/>
</dbReference>
<dbReference type="SUPFAM" id="SSF55874">
    <property type="entry name" value="ATPase domain of HSP90 chaperone/DNA topoisomerase II/histidine kinase"/>
    <property type="match status" value="1"/>
</dbReference>
<evidence type="ECO:0000256" key="10">
    <source>
        <dbReference type="ARBA" id="ARBA00022840"/>
    </source>
</evidence>
<feature type="transmembrane region" description="Helical" evidence="14">
    <location>
        <begin position="199"/>
        <end position="218"/>
    </location>
</feature>
<keyword evidence="4" id="KW-1003">Cell membrane</keyword>
<gene>
    <name evidence="16" type="ORF">H8N03_12805</name>
</gene>
<comment type="subcellular location">
    <subcellularLocation>
        <location evidence="2">Cell membrane</location>
        <topology evidence="2">Multi-pass membrane protein</topology>
    </subcellularLocation>
</comment>
<evidence type="ECO:0000256" key="1">
    <source>
        <dbReference type="ARBA" id="ARBA00000085"/>
    </source>
</evidence>
<evidence type="ECO:0000256" key="5">
    <source>
        <dbReference type="ARBA" id="ARBA00022553"/>
    </source>
</evidence>
<dbReference type="PRINTS" id="PR00344">
    <property type="entry name" value="BCTRLSENSOR"/>
</dbReference>
<dbReference type="Pfam" id="PF02518">
    <property type="entry name" value="HATPase_c"/>
    <property type="match status" value="1"/>
</dbReference>
<dbReference type="PROSITE" id="PS50109">
    <property type="entry name" value="HIS_KIN"/>
    <property type="match status" value="1"/>
</dbReference>
<dbReference type="CDD" id="cd00082">
    <property type="entry name" value="HisKA"/>
    <property type="match status" value="1"/>
</dbReference>
<dbReference type="InterPro" id="IPR003594">
    <property type="entry name" value="HATPase_dom"/>
</dbReference>
<keyword evidence="13 14" id="KW-0472">Membrane</keyword>
<feature type="transmembrane region" description="Helical" evidence="14">
    <location>
        <begin position="278"/>
        <end position="303"/>
    </location>
</feature>
<keyword evidence="9" id="KW-0418">Kinase</keyword>
<comment type="caution">
    <text evidence="16">The sequence shown here is derived from an EMBL/GenBank/DDBJ whole genome shotgun (WGS) entry which is preliminary data.</text>
</comment>
<evidence type="ECO:0000313" key="16">
    <source>
        <dbReference type="EMBL" id="MBC5783828.1"/>
    </source>
</evidence>
<dbReference type="InterPro" id="IPR005467">
    <property type="entry name" value="His_kinase_dom"/>
</dbReference>
<dbReference type="Proteomes" id="UP000608513">
    <property type="component" value="Unassembled WGS sequence"/>
</dbReference>
<keyword evidence="5" id="KW-0597">Phosphoprotein</keyword>
<evidence type="ECO:0000256" key="7">
    <source>
        <dbReference type="ARBA" id="ARBA00022692"/>
    </source>
</evidence>
<organism evidence="16 17">
    <name type="scientific">Ramlibacter cellulosilyticus</name>
    <dbReference type="NCBI Taxonomy" id="2764187"/>
    <lineage>
        <taxon>Bacteria</taxon>
        <taxon>Pseudomonadati</taxon>
        <taxon>Pseudomonadota</taxon>
        <taxon>Betaproteobacteria</taxon>
        <taxon>Burkholderiales</taxon>
        <taxon>Comamonadaceae</taxon>
        <taxon>Ramlibacter</taxon>
    </lineage>
</organism>
<dbReference type="RefSeq" id="WP_187076581.1">
    <property type="nucleotide sequence ID" value="NZ_JACORT010000005.1"/>
</dbReference>
<evidence type="ECO:0000256" key="11">
    <source>
        <dbReference type="ARBA" id="ARBA00022989"/>
    </source>
</evidence>
<feature type="domain" description="Histidine kinase" evidence="15">
    <location>
        <begin position="459"/>
        <end position="674"/>
    </location>
</feature>
<evidence type="ECO:0000256" key="3">
    <source>
        <dbReference type="ARBA" id="ARBA00012438"/>
    </source>
</evidence>
<dbReference type="SMART" id="SM00388">
    <property type="entry name" value="HisKA"/>
    <property type="match status" value="1"/>
</dbReference>
<evidence type="ECO:0000256" key="9">
    <source>
        <dbReference type="ARBA" id="ARBA00022777"/>
    </source>
</evidence>
<dbReference type="SUPFAM" id="SSF47384">
    <property type="entry name" value="Homodimeric domain of signal transducing histidine kinase"/>
    <property type="match status" value="1"/>
</dbReference>
<dbReference type="Pfam" id="PF13188">
    <property type="entry name" value="PAS_8"/>
    <property type="match status" value="1"/>
</dbReference>
<feature type="transmembrane region" description="Helical" evidence="14">
    <location>
        <begin position="12"/>
        <end position="33"/>
    </location>
</feature>
<dbReference type="GO" id="GO:0005886">
    <property type="term" value="C:plasma membrane"/>
    <property type="evidence" value="ECO:0007669"/>
    <property type="project" value="UniProtKB-SubCell"/>
</dbReference>
<feature type="transmembrane region" description="Helical" evidence="14">
    <location>
        <begin position="91"/>
        <end position="115"/>
    </location>
</feature>
<evidence type="ECO:0000259" key="15">
    <source>
        <dbReference type="PROSITE" id="PS50109"/>
    </source>
</evidence>
<keyword evidence="6" id="KW-0808">Transferase</keyword>
<dbReference type="AlphaFoldDB" id="A0A923MS76"/>
<dbReference type="SUPFAM" id="SSF55785">
    <property type="entry name" value="PYP-like sensor domain (PAS domain)"/>
    <property type="match status" value="1"/>
</dbReference>
<sequence>MREALEMRPTGWPDPAWALLRVAVLVGVGYYVGARIGLALTFEPMPVAVLWPPNSLLLAALILTPRRWWWAAIAGALPAHLLAELQGGVPLAMVLGWFASNVLEAAIGAAIVLRFSEARGLRTLRSVVAFCCAALLAPFLSSFVDAGLVLAIGWGEAEFATLWQMRFYSNVLAILIFVPVFLAWSAGEPVPLRQGSRGQIAEIAVLVAGLFAVSLAVFDSRLAPGATAPSLLYLPVPFLIWAALRFGPALTSAAYAIVAFLVIWGAAHGRGPFHAAALVYDALPIQLFLASLAVPLLLLAAVVEERREAERRLRASEELFATAFRQGPDAIALSRAADGLVIEANDRWLELLGYPLGTRPDAVAPFRDHLDDASRRRLQAMAAAPQQGADLEVAMRDCFGRQHAVLVAMAHVQVAGEPCSITILRDITQQRQAEKDARDQRRQLTHLTRVASLSDFSSTIAHELNQPLTAILANAQAALRFLQRDPPNVAEIRAILDEIADADKRAGLLIHHLRLLMKKGEEEFVQVDLNPLVRDVLDFIRGEFLLRGVDVKTAYGSDLPQVRGDRVQLQQVVLNLVCNACDAMQGQTQRRVVTLTTAQNAEGGVELTVSDTGPGISANQMERVFEPFYTTKESGLGMGLAICRRIAAAHGGTLSVQSRPGEGATFRFVLPAVVAAASALRPEDGSRRSIAAP</sequence>
<dbReference type="InterPro" id="IPR003661">
    <property type="entry name" value="HisK_dim/P_dom"/>
</dbReference>
<dbReference type="InterPro" id="IPR000014">
    <property type="entry name" value="PAS"/>
</dbReference>
<dbReference type="EC" id="2.7.13.3" evidence="3"/>
<keyword evidence="17" id="KW-1185">Reference proteome</keyword>
<dbReference type="Gene3D" id="1.10.287.130">
    <property type="match status" value="1"/>
</dbReference>
<evidence type="ECO:0000313" key="17">
    <source>
        <dbReference type="Proteomes" id="UP000608513"/>
    </source>
</evidence>
<keyword evidence="8" id="KW-0547">Nucleotide-binding</keyword>
<keyword evidence="10" id="KW-0067">ATP-binding</keyword>
<dbReference type="InterPro" id="IPR036097">
    <property type="entry name" value="HisK_dim/P_sf"/>
</dbReference>
<evidence type="ECO:0000256" key="13">
    <source>
        <dbReference type="ARBA" id="ARBA00023136"/>
    </source>
</evidence>
<dbReference type="Gene3D" id="3.30.450.20">
    <property type="entry name" value="PAS domain"/>
    <property type="match status" value="1"/>
</dbReference>
<dbReference type="InterPro" id="IPR035965">
    <property type="entry name" value="PAS-like_dom_sf"/>
</dbReference>
<evidence type="ECO:0000256" key="4">
    <source>
        <dbReference type="ARBA" id="ARBA00022475"/>
    </source>
</evidence>
<evidence type="ECO:0000256" key="8">
    <source>
        <dbReference type="ARBA" id="ARBA00022741"/>
    </source>
</evidence>
<comment type="catalytic activity">
    <reaction evidence="1">
        <text>ATP + protein L-histidine = ADP + protein N-phospho-L-histidine.</text>
        <dbReference type="EC" id="2.7.13.3"/>
    </reaction>
</comment>
<evidence type="ECO:0000256" key="12">
    <source>
        <dbReference type="ARBA" id="ARBA00023012"/>
    </source>
</evidence>
<dbReference type="GO" id="GO:0000155">
    <property type="term" value="F:phosphorelay sensor kinase activity"/>
    <property type="evidence" value="ECO:0007669"/>
    <property type="project" value="InterPro"/>
</dbReference>
<protein>
    <recommendedName>
        <fullName evidence="3">histidine kinase</fullName>
        <ecNumber evidence="3">2.7.13.3</ecNumber>
    </recommendedName>
</protein>
<reference evidence="16" key="1">
    <citation type="submission" date="2020-08" db="EMBL/GenBank/DDBJ databases">
        <title>Ramlibacter sp. USB13 16S ribosomal RNA gene genome sequencing and assembly.</title>
        <authorList>
            <person name="Kang M."/>
        </authorList>
    </citation>
    <scope>NUCLEOTIDE SEQUENCE</scope>
    <source>
        <strain evidence="16">USB13</strain>
    </source>
</reference>
<dbReference type="Gene3D" id="3.30.565.10">
    <property type="entry name" value="Histidine kinase-like ATPase, C-terminal domain"/>
    <property type="match status" value="1"/>
</dbReference>
<accession>A0A923MS76</accession>
<dbReference type="PANTHER" id="PTHR43065:SF10">
    <property type="entry name" value="PEROXIDE STRESS-ACTIVATED HISTIDINE KINASE MAK3"/>
    <property type="match status" value="1"/>
</dbReference>
<keyword evidence="7 14" id="KW-0812">Transmembrane</keyword>
<dbReference type="Pfam" id="PF00512">
    <property type="entry name" value="HisKA"/>
    <property type="match status" value="1"/>
</dbReference>
<feature type="transmembrane region" description="Helical" evidence="14">
    <location>
        <begin position="238"/>
        <end position="266"/>
    </location>
</feature>
<feature type="transmembrane region" description="Helical" evidence="14">
    <location>
        <begin position="167"/>
        <end position="187"/>
    </location>
</feature>
<dbReference type="InterPro" id="IPR004358">
    <property type="entry name" value="Sig_transdc_His_kin-like_C"/>
</dbReference>
<proteinExistence type="predicted"/>
<dbReference type="PANTHER" id="PTHR43065">
    <property type="entry name" value="SENSOR HISTIDINE KINASE"/>
    <property type="match status" value="1"/>
</dbReference>
<dbReference type="InterPro" id="IPR007895">
    <property type="entry name" value="MASE1"/>
</dbReference>
<feature type="transmembrane region" description="Helical" evidence="14">
    <location>
        <begin position="127"/>
        <end position="155"/>
    </location>
</feature>
<dbReference type="GO" id="GO:0005524">
    <property type="term" value="F:ATP binding"/>
    <property type="evidence" value="ECO:0007669"/>
    <property type="project" value="UniProtKB-KW"/>
</dbReference>
<evidence type="ECO:0000256" key="6">
    <source>
        <dbReference type="ARBA" id="ARBA00022679"/>
    </source>
</evidence>
<name>A0A923MS76_9BURK</name>
<keyword evidence="11 14" id="KW-1133">Transmembrane helix</keyword>
<keyword evidence="12" id="KW-0902">Two-component regulatory system</keyword>
<dbReference type="EMBL" id="JACORT010000005">
    <property type="protein sequence ID" value="MBC5783828.1"/>
    <property type="molecule type" value="Genomic_DNA"/>
</dbReference>
<evidence type="ECO:0000256" key="14">
    <source>
        <dbReference type="SAM" id="Phobius"/>
    </source>
</evidence>
<dbReference type="InterPro" id="IPR036890">
    <property type="entry name" value="HATPase_C_sf"/>
</dbReference>
<evidence type="ECO:0000256" key="2">
    <source>
        <dbReference type="ARBA" id="ARBA00004651"/>
    </source>
</evidence>